<accession>A0A0D2MFT3</accession>
<gene>
    <name evidence="1" type="ORF">MNEG_5973</name>
</gene>
<organism evidence="1 2">
    <name type="scientific">Monoraphidium neglectum</name>
    <dbReference type="NCBI Taxonomy" id="145388"/>
    <lineage>
        <taxon>Eukaryota</taxon>
        <taxon>Viridiplantae</taxon>
        <taxon>Chlorophyta</taxon>
        <taxon>core chlorophytes</taxon>
        <taxon>Chlorophyceae</taxon>
        <taxon>CS clade</taxon>
        <taxon>Sphaeropleales</taxon>
        <taxon>Selenastraceae</taxon>
        <taxon>Monoraphidium</taxon>
    </lineage>
</organism>
<dbReference type="OrthoDB" id="17798at2759"/>
<dbReference type="EMBL" id="KK101150">
    <property type="protein sequence ID" value="KIZ01985.1"/>
    <property type="molecule type" value="Genomic_DNA"/>
</dbReference>
<sequence>MLQKYKKQAKPYAATVFAGSDGGFGGRMAPPPPSWRAGDATDTPGLGFCRGAVMVVLPGAVVPDEGGDVIDDDDDISGGEIDGRAVVGPNQLELLLASALGVGRGGGGGGGAGSLLARHGFAAATVAAWCPSVPAHTSVLRVAVETAEGGDGQQEEEEEEGWQAVARDVGLGRPAPEPGAVCAQALSVTALQPGESLAIADPSSSLVNVYATLDKAVLLFGALMGQEGGAPCEVPHGPALWREWGWLAGWHSLAPAARREKLSAECCHELLFFLALRDPDFFMQAGGIRQRIMLMATVLWQG</sequence>
<keyword evidence="2" id="KW-1185">Reference proteome</keyword>
<name>A0A0D2MFT3_9CHLO</name>
<evidence type="ECO:0000313" key="1">
    <source>
        <dbReference type="EMBL" id="KIZ01985.1"/>
    </source>
</evidence>
<dbReference type="RefSeq" id="XP_013901004.1">
    <property type="nucleotide sequence ID" value="XM_014045550.1"/>
</dbReference>
<dbReference type="GeneID" id="25738849"/>
<dbReference type="KEGG" id="mng:MNEG_5973"/>
<protein>
    <submittedName>
        <fullName evidence="1">Uncharacterized protein</fullName>
    </submittedName>
</protein>
<dbReference type="AlphaFoldDB" id="A0A0D2MFT3"/>
<evidence type="ECO:0000313" key="2">
    <source>
        <dbReference type="Proteomes" id="UP000054498"/>
    </source>
</evidence>
<dbReference type="Proteomes" id="UP000054498">
    <property type="component" value="Unassembled WGS sequence"/>
</dbReference>
<proteinExistence type="predicted"/>
<reference evidence="1 2" key="1">
    <citation type="journal article" date="2013" name="BMC Genomics">
        <title>Reconstruction of the lipid metabolism for the microalga Monoraphidium neglectum from its genome sequence reveals characteristics suitable for biofuel production.</title>
        <authorList>
            <person name="Bogen C."/>
            <person name="Al-Dilaimi A."/>
            <person name="Albersmeier A."/>
            <person name="Wichmann J."/>
            <person name="Grundmann M."/>
            <person name="Rupp O."/>
            <person name="Lauersen K.J."/>
            <person name="Blifernez-Klassen O."/>
            <person name="Kalinowski J."/>
            <person name="Goesmann A."/>
            <person name="Mussgnug J.H."/>
            <person name="Kruse O."/>
        </authorList>
    </citation>
    <scope>NUCLEOTIDE SEQUENCE [LARGE SCALE GENOMIC DNA]</scope>
    <source>
        <strain evidence="1 2">SAG 48.87</strain>
    </source>
</reference>